<keyword evidence="8" id="KW-1185">Reference proteome</keyword>
<dbReference type="GO" id="GO:0016020">
    <property type="term" value="C:membrane"/>
    <property type="evidence" value="ECO:0007669"/>
    <property type="project" value="UniProtKB-SubCell"/>
</dbReference>
<dbReference type="GO" id="GO:0005794">
    <property type="term" value="C:Golgi apparatus"/>
    <property type="evidence" value="ECO:0007669"/>
    <property type="project" value="TreeGrafter"/>
</dbReference>
<dbReference type="AlphaFoldDB" id="A0A3B3CQP8"/>
<comment type="subcellular location">
    <subcellularLocation>
        <location evidence="1">Membrane</location>
        <topology evidence="1">Multi-pass membrane protein</topology>
    </subcellularLocation>
</comment>
<evidence type="ECO:0000256" key="1">
    <source>
        <dbReference type="ARBA" id="ARBA00004141"/>
    </source>
</evidence>
<comment type="similarity">
    <text evidence="5">Belongs to the BI1 family.</text>
</comment>
<dbReference type="PaxDb" id="30732-ENSOMEP00000019650"/>
<keyword evidence="3 5" id="KW-1133">Transmembrane helix</keyword>
<dbReference type="GO" id="GO:2001234">
    <property type="term" value="P:negative regulation of apoptotic signaling pathway"/>
    <property type="evidence" value="ECO:0007669"/>
    <property type="project" value="TreeGrafter"/>
</dbReference>
<dbReference type="PANTHER" id="PTHR23291:SF16">
    <property type="entry name" value="PROTEIN LIFEGUARD 1"/>
    <property type="match status" value="1"/>
</dbReference>
<protein>
    <submittedName>
        <fullName evidence="7">Glutamate receptor, ionotropic, N-methyl D-aspartate-associated protein 1b (glutamate binding)</fullName>
    </submittedName>
</protein>
<dbReference type="GO" id="GO:0005783">
    <property type="term" value="C:endoplasmic reticulum"/>
    <property type="evidence" value="ECO:0007669"/>
    <property type="project" value="TreeGrafter"/>
</dbReference>
<feature type="transmembrane region" description="Helical" evidence="5">
    <location>
        <begin position="101"/>
        <end position="120"/>
    </location>
</feature>
<keyword evidence="2 5" id="KW-0812">Transmembrane</keyword>
<dbReference type="Proteomes" id="UP000261560">
    <property type="component" value="Unplaced"/>
</dbReference>
<evidence type="ECO:0000256" key="5">
    <source>
        <dbReference type="RuleBase" id="RU004379"/>
    </source>
</evidence>
<feature type="region of interest" description="Disordered" evidence="6">
    <location>
        <begin position="1"/>
        <end position="46"/>
    </location>
</feature>
<reference evidence="7" key="2">
    <citation type="submission" date="2025-09" db="UniProtKB">
        <authorList>
            <consortium name="Ensembl"/>
        </authorList>
    </citation>
    <scope>IDENTIFICATION</scope>
</reference>
<feature type="transmembrane region" description="Helical" evidence="5">
    <location>
        <begin position="157"/>
        <end position="177"/>
    </location>
</feature>
<reference evidence="7" key="1">
    <citation type="submission" date="2025-08" db="UniProtKB">
        <authorList>
            <consortium name="Ensembl"/>
        </authorList>
    </citation>
    <scope>IDENTIFICATION</scope>
</reference>
<evidence type="ECO:0000313" key="8">
    <source>
        <dbReference type="Proteomes" id="UP000261560"/>
    </source>
</evidence>
<evidence type="ECO:0000256" key="2">
    <source>
        <dbReference type="ARBA" id="ARBA00022692"/>
    </source>
</evidence>
<feature type="transmembrane region" description="Helical" evidence="5">
    <location>
        <begin position="214"/>
        <end position="230"/>
    </location>
</feature>
<evidence type="ECO:0000256" key="3">
    <source>
        <dbReference type="ARBA" id="ARBA00022989"/>
    </source>
</evidence>
<feature type="transmembrane region" description="Helical" evidence="5">
    <location>
        <begin position="132"/>
        <end position="151"/>
    </location>
</feature>
<evidence type="ECO:0000256" key="4">
    <source>
        <dbReference type="ARBA" id="ARBA00023136"/>
    </source>
</evidence>
<accession>A0A3B3CQP8</accession>
<dbReference type="GeneTree" id="ENSGT01050000244890"/>
<evidence type="ECO:0000313" key="7">
    <source>
        <dbReference type="Ensembl" id="ENSOMEP00000019650.1"/>
    </source>
</evidence>
<sequence length="293" mass="33291">MTRYTPEQMEPPASPPPTPPVAYDMNAPVQEKSRGPSAPEANPPSHEMVNQGEYTLYPLSQTYSKPDPVFLVLTAQLMVTCGFVAIFTIFKGIRDFVQKNIWIYIVSYVVFFIWIIVILLSDSLRRKRQCNMVTLFILTLLLSFMLGMIASFHDTEWVLMAVGMTATVCFTVVLFSLQSKFKFTSRYGVLFVCLMVLIIFGILCILMPHKVLQVVYAGVGALIFSCFLLLDMQLQFCIVCDERPWSPDEFVYSALTPYVHTSYIFFFLLWVVFSPIVGLGYCLCGDRGEEEIS</sequence>
<evidence type="ECO:0000256" key="6">
    <source>
        <dbReference type="SAM" id="MobiDB-lite"/>
    </source>
</evidence>
<feature type="transmembrane region" description="Helical" evidence="5">
    <location>
        <begin position="250"/>
        <end position="273"/>
    </location>
</feature>
<dbReference type="InterPro" id="IPR006214">
    <property type="entry name" value="Bax_inhibitor_1-related"/>
</dbReference>
<feature type="transmembrane region" description="Helical" evidence="5">
    <location>
        <begin position="69"/>
        <end position="89"/>
    </location>
</feature>
<keyword evidence="4 5" id="KW-0472">Membrane</keyword>
<organism evidence="7 8">
    <name type="scientific">Oryzias melastigma</name>
    <name type="common">Marine medaka</name>
    <dbReference type="NCBI Taxonomy" id="30732"/>
    <lineage>
        <taxon>Eukaryota</taxon>
        <taxon>Metazoa</taxon>
        <taxon>Chordata</taxon>
        <taxon>Craniata</taxon>
        <taxon>Vertebrata</taxon>
        <taxon>Euteleostomi</taxon>
        <taxon>Actinopterygii</taxon>
        <taxon>Neopterygii</taxon>
        <taxon>Teleostei</taxon>
        <taxon>Neoteleostei</taxon>
        <taxon>Acanthomorphata</taxon>
        <taxon>Ovalentaria</taxon>
        <taxon>Atherinomorphae</taxon>
        <taxon>Beloniformes</taxon>
        <taxon>Adrianichthyidae</taxon>
        <taxon>Oryziinae</taxon>
        <taxon>Oryzias</taxon>
    </lineage>
</organism>
<proteinExistence type="inferred from homology"/>
<feature type="transmembrane region" description="Helical" evidence="5">
    <location>
        <begin position="189"/>
        <end position="208"/>
    </location>
</feature>
<name>A0A3B3CQP8_ORYME</name>
<dbReference type="Pfam" id="PF01027">
    <property type="entry name" value="Bax1-I"/>
    <property type="match status" value="1"/>
</dbReference>
<dbReference type="PANTHER" id="PTHR23291">
    <property type="entry name" value="BAX INHIBITOR-RELATED"/>
    <property type="match status" value="1"/>
</dbReference>
<dbReference type="Ensembl" id="ENSOMET00000035771.1">
    <property type="protein sequence ID" value="ENSOMEP00000019650.1"/>
    <property type="gene ID" value="ENSOMEG00000021508.1"/>
</dbReference>